<keyword evidence="4" id="KW-1185">Reference proteome</keyword>
<evidence type="ECO:0000313" key="4">
    <source>
        <dbReference type="Proteomes" id="UP000593565"/>
    </source>
</evidence>
<reference evidence="3 4" key="1">
    <citation type="submission" date="2020-02" db="EMBL/GenBank/DDBJ databases">
        <title>A chromosome-scale genome assembly of the black bullhead catfish (Ameiurus melas).</title>
        <authorList>
            <person name="Wen M."/>
            <person name="Zham M."/>
            <person name="Cabau C."/>
            <person name="Klopp C."/>
            <person name="Donnadieu C."/>
            <person name="Roques C."/>
            <person name="Bouchez O."/>
            <person name="Lampietro C."/>
            <person name="Jouanno E."/>
            <person name="Herpin A."/>
            <person name="Louis A."/>
            <person name="Berthelot C."/>
            <person name="Parey E."/>
            <person name="Roest-Crollius H."/>
            <person name="Braasch I."/>
            <person name="Postlethwait J."/>
            <person name="Robinson-Rechavi M."/>
            <person name="Echchiki A."/>
            <person name="Begum T."/>
            <person name="Montfort J."/>
            <person name="Schartl M."/>
            <person name="Bobe J."/>
            <person name="Guiguen Y."/>
        </authorList>
    </citation>
    <scope>NUCLEOTIDE SEQUENCE [LARGE SCALE GENOMIC DNA]</scope>
    <source>
        <strain evidence="3">M_S1</strain>
        <tissue evidence="3">Blood</tissue>
    </source>
</reference>
<sequence>MVYIISVGDQGETREFQCEADANPKPTNFTWSRHFPVKEPLSRGVNNRLIIQMTPASNGLYYCVASNQYGEAVGSLYVDVKQCTESTTCWTLVIVALLAGVSGFLIWKFNLHQSVFKRLRCFRGDPVPTVSSDLDEAS</sequence>
<protein>
    <recommendedName>
        <fullName evidence="2">Ig-like domain-containing protein</fullName>
    </recommendedName>
</protein>
<feature type="transmembrane region" description="Helical" evidence="1">
    <location>
        <begin position="90"/>
        <end position="110"/>
    </location>
</feature>
<dbReference type="EMBL" id="JAAGNN010000041">
    <property type="protein sequence ID" value="KAF4070173.1"/>
    <property type="molecule type" value="Genomic_DNA"/>
</dbReference>
<dbReference type="InterPro" id="IPR013783">
    <property type="entry name" value="Ig-like_fold"/>
</dbReference>
<feature type="domain" description="Ig-like" evidence="2">
    <location>
        <begin position="10"/>
        <end position="81"/>
    </location>
</feature>
<gene>
    <name evidence="3" type="ORF">AMELA_G00296220</name>
</gene>
<dbReference type="Pfam" id="PF13927">
    <property type="entry name" value="Ig_3"/>
    <property type="match status" value="1"/>
</dbReference>
<dbReference type="InterPro" id="IPR003599">
    <property type="entry name" value="Ig_sub"/>
</dbReference>
<dbReference type="Proteomes" id="UP000593565">
    <property type="component" value="Unassembled WGS sequence"/>
</dbReference>
<evidence type="ECO:0000313" key="3">
    <source>
        <dbReference type="EMBL" id="KAF4070173.1"/>
    </source>
</evidence>
<proteinExistence type="predicted"/>
<dbReference type="SMART" id="SM00409">
    <property type="entry name" value="IG"/>
    <property type="match status" value="1"/>
</dbReference>
<evidence type="ECO:0000259" key="2">
    <source>
        <dbReference type="PROSITE" id="PS50835"/>
    </source>
</evidence>
<dbReference type="Gene3D" id="2.60.40.10">
    <property type="entry name" value="Immunoglobulins"/>
    <property type="match status" value="1"/>
</dbReference>
<dbReference type="InterPro" id="IPR036179">
    <property type="entry name" value="Ig-like_dom_sf"/>
</dbReference>
<keyword evidence="1" id="KW-0472">Membrane</keyword>
<keyword evidence="1" id="KW-1133">Transmembrane helix</keyword>
<dbReference type="AlphaFoldDB" id="A0A7J5ZI99"/>
<keyword evidence="1" id="KW-0812">Transmembrane</keyword>
<name>A0A7J5ZI99_AMEME</name>
<dbReference type="PROSITE" id="PS50835">
    <property type="entry name" value="IG_LIKE"/>
    <property type="match status" value="1"/>
</dbReference>
<organism evidence="3 4">
    <name type="scientific">Ameiurus melas</name>
    <name type="common">Black bullhead</name>
    <name type="synonym">Silurus melas</name>
    <dbReference type="NCBI Taxonomy" id="219545"/>
    <lineage>
        <taxon>Eukaryota</taxon>
        <taxon>Metazoa</taxon>
        <taxon>Chordata</taxon>
        <taxon>Craniata</taxon>
        <taxon>Vertebrata</taxon>
        <taxon>Euteleostomi</taxon>
        <taxon>Actinopterygii</taxon>
        <taxon>Neopterygii</taxon>
        <taxon>Teleostei</taxon>
        <taxon>Ostariophysi</taxon>
        <taxon>Siluriformes</taxon>
        <taxon>Ictaluridae</taxon>
        <taxon>Ameiurus</taxon>
    </lineage>
</organism>
<comment type="caution">
    <text evidence="3">The sequence shown here is derived from an EMBL/GenBank/DDBJ whole genome shotgun (WGS) entry which is preliminary data.</text>
</comment>
<dbReference type="SUPFAM" id="SSF48726">
    <property type="entry name" value="Immunoglobulin"/>
    <property type="match status" value="1"/>
</dbReference>
<accession>A0A7J5ZI99</accession>
<evidence type="ECO:0000256" key="1">
    <source>
        <dbReference type="SAM" id="Phobius"/>
    </source>
</evidence>
<dbReference type="InterPro" id="IPR007110">
    <property type="entry name" value="Ig-like_dom"/>
</dbReference>